<dbReference type="PANTHER" id="PTHR43394:SF1">
    <property type="entry name" value="ATP-BINDING CASSETTE SUB-FAMILY B MEMBER 10, MITOCHONDRIAL"/>
    <property type="match status" value="1"/>
</dbReference>
<dbReference type="PANTHER" id="PTHR43394">
    <property type="entry name" value="ATP-DEPENDENT PERMEASE MDL1, MITOCHONDRIAL"/>
    <property type="match status" value="1"/>
</dbReference>
<keyword evidence="5 7" id="KW-1133">Transmembrane helix</keyword>
<dbReference type="GO" id="GO:0005524">
    <property type="term" value="F:ATP binding"/>
    <property type="evidence" value="ECO:0007669"/>
    <property type="project" value="UniProtKB-KW"/>
</dbReference>
<feature type="transmembrane region" description="Helical" evidence="7">
    <location>
        <begin position="292"/>
        <end position="314"/>
    </location>
</feature>
<dbReference type="AlphaFoldDB" id="A0A2W2HIM9"/>
<dbReference type="GO" id="GO:0005886">
    <property type="term" value="C:plasma membrane"/>
    <property type="evidence" value="ECO:0007669"/>
    <property type="project" value="UniProtKB-SubCell"/>
</dbReference>
<organism evidence="10 11">
    <name type="scientific">Spongiactinospora gelatinilytica</name>
    <dbReference type="NCBI Taxonomy" id="2666298"/>
    <lineage>
        <taxon>Bacteria</taxon>
        <taxon>Bacillati</taxon>
        <taxon>Actinomycetota</taxon>
        <taxon>Actinomycetes</taxon>
        <taxon>Streptosporangiales</taxon>
        <taxon>Streptosporangiaceae</taxon>
        <taxon>Spongiactinospora</taxon>
    </lineage>
</organism>
<evidence type="ECO:0000256" key="4">
    <source>
        <dbReference type="ARBA" id="ARBA00022840"/>
    </source>
</evidence>
<evidence type="ECO:0000313" key="11">
    <source>
        <dbReference type="Proteomes" id="UP000248544"/>
    </source>
</evidence>
<feature type="transmembrane region" description="Helical" evidence="7">
    <location>
        <begin position="32"/>
        <end position="52"/>
    </location>
</feature>
<dbReference type="Gene3D" id="1.20.1560.10">
    <property type="entry name" value="ABC transporter type 1, transmembrane domain"/>
    <property type="match status" value="1"/>
</dbReference>
<keyword evidence="2 7" id="KW-0812">Transmembrane</keyword>
<dbReference type="Gene3D" id="3.40.50.300">
    <property type="entry name" value="P-loop containing nucleotide triphosphate hydrolases"/>
    <property type="match status" value="1"/>
</dbReference>
<reference evidence="10 11" key="1">
    <citation type="submission" date="2018-01" db="EMBL/GenBank/DDBJ databases">
        <title>Draft genome sequence of Sphaerisporangium sp. 7K107.</title>
        <authorList>
            <person name="Sahin N."/>
            <person name="Saygin H."/>
            <person name="Ay H."/>
        </authorList>
    </citation>
    <scope>NUCLEOTIDE SEQUENCE [LARGE SCALE GENOMIC DNA]</scope>
    <source>
        <strain evidence="10 11">7K107</strain>
    </source>
</reference>
<evidence type="ECO:0000259" key="9">
    <source>
        <dbReference type="PROSITE" id="PS50929"/>
    </source>
</evidence>
<sequence length="621" mass="67468">MATHDPPPAKMSFIDEFIAAWRLVRSAASGALTLYLILTLIGGLLPVAVAWLTKLLLDSLAGAVSSDHILRVASGIGLATAAMAVMPQAAQYFNQQMTRRVAMVAQDRLFGAIDRFLGLSRFEDPDFLDRLRLAQQAGGSTPNSVVEGLLSIVRALITITGFLGSLYLLSPLMTILALGAGLPVLVAENVLSRQRVNMYWNVGPHERRELFYAQLLGSVAAAKEVRLFDIGAFLRKRMMTERATADDAKRVLEKRTAIVQSGLSILAASVFSFGLIWAVLATIKGQLSIGDITVLIAAIAGVQSALGALAGGVGQLHQSMLMFRNYLLVTGAAPDLPVLAAPRPLPELHDGIELQDVWFRYSKDHPWVLRGVTFRISAGKSVALVGLNGAGKSTLVKLLCRFYDPTRGDILWDGVNLRDTDPSELRQRVSALFQDFMQYDLTAAENIALGDLRHLSDEGRIHAAALRAGIHETLSNLPRGYSTLLSRNFFTETDKDNPDTGVVLSGGQWQRLALARSLLRDRRDFMILDEPSAGLDAEAEHEIHTTLKKCRAGLTSLLISHRLSSVRDADHIAVLSEGRIVESGDHCALVTSGGLYWRLFTMQASGYNGEQSVLRPGASVD</sequence>
<feature type="transmembrane region" description="Helical" evidence="7">
    <location>
        <begin position="72"/>
        <end position="93"/>
    </location>
</feature>
<comment type="subcellular location">
    <subcellularLocation>
        <location evidence="1">Cell membrane</location>
        <topology evidence="1">Multi-pass membrane protein</topology>
    </subcellularLocation>
</comment>
<feature type="domain" description="ABC transmembrane type-1" evidence="9">
    <location>
        <begin position="34"/>
        <end position="318"/>
    </location>
</feature>
<dbReference type="InterPro" id="IPR027417">
    <property type="entry name" value="P-loop_NTPase"/>
</dbReference>
<evidence type="ECO:0000259" key="8">
    <source>
        <dbReference type="PROSITE" id="PS50893"/>
    </source>
</evidence>
<dbReference type="InterPro" id="IPR017871">
    <property type="entry name" value="ABC_transporter-like_CS"/>
</dbReference>
<feature type="transmembrane region" description="Helical" evidence="7">
    <location>
        <begin position="257"/>
        <end position="280"/>
    </location>
</feature>
<evidence type="ECO:0000256" key="1">
    <source>
        <dbReference type="ARBA" id="ARBA00004651"/>
    </source>
</evidence>
<keyword evidence="4" id="KW-0067">ATP-binding</keyword>
<dbReference type="InterPro" id="IPR003593">
    <property type="entry name" value="AAA+_ATPase"/>
</dbReference>
<evidence type="ECO:0000256" key="6">
    <source>
        <dbReference type="ARBA" id="ARBA00023136"/>
    </source>
</evidence>
<dbReference type="PROSITE" id="PS00211">
    <property type="entry name" value="ABC_TRANSPORTER_1"/>
    <property type="match status" value="1"/>
</dbReference>
<keyword evidence="11" id="KW-1185">Reference proteome</keyword>
<name>A0A2W2HIM9_9ACTN</name>
<dbReference type="SUPFAM" id="SSF90123">
    <property type="entry name" value="ABC transporter transmembrane region"/>
    <property type="match status" value="1"/>
</dbReference>
<evidence type="ECO:0000256" key="2">
    <source>
        <dbReference type="ARBA" id="ARBA00022692"/>
    </source>
</evidence>
<dbReference type="SMART" id="SM00382">
    <property type="entry name" value="AAA"/>
    <property type="match status" value="1"/>
</dbReference>
<evidence type="ECO:0000256" key="5">
    <source>
        <dbReference type="ARBA" id="ARBA00022989"/>
    </source>
</evidence>
<dbReference type="InterPro" id="IPR011527">
    <property type="entry name" value="ABC1_TM_dom"/>
</dbReference>
<dbReference type="InterPro" id="IPR039421">
    <property type="entry name" value="Type_1_exporter"/>
</dbReference>
<evidence type="ECO:0000256" key="7">
    <source>
        <dbReference type="SAM" id="Phobius"/>
    </source>
</evidence>
<comment type="caution">
    <text evidence="10">The sequence shown here is derived from an EMBL/GenBank/DDBJ whole genome shotgun (WGS) entry which is preliminary data.</text>
</comment>
<dbReference type="GO" id="GO:0016887">
    <property type="term" value="F:ATP hydrolysis activity"/>
    <property type="evidence" value="ECO:0007669"/>
    <property type="project" value="InterPro"/>
</dbReference>
<accession>A0A2W2HIM9</accession>
<dbReference type="SUPFAM" id="SSF52540">
    <property type="entry name" value="P-loop containing nucleoside triphosphate hydrolases"/>
    <property type="match status" value="1"/>
</dbReference>
<dbReference type="EMBL" id="POUA01000213">
    <property type="protein sequence ID" value="PZG38854.1"/>
    <property type="molecule type" value="Genomic_DNA"/>
</dbReference>
<gene>
    <name evidence="10" type="ORF">C1I98_24075</name>
</gene>
<dbReference type="InterPro" id="IPR003439">
    <property type="entry name" value="ABC_transporter-like_ATP-bd"/>
</dbReference>
<dbReference type="Pfam" id="PF00005">
    <property type="entry name" value="ABC_tran"/>
    <property type="match status" value="1"/>
</dbReference>
<dbReference type="PROSITE" id="PS50893">
    <property type="entry name" value="ABC_TRANSPORTER_2"/>
    <property type="match status" value="1"/>
</dbReference>
<evidence type="ECO:0000256" key="3">
    <source>
        <dbReference type="ARBA" id="ARBA00022741"/>
    </source>
</evidence>
<keyword evidence="6 7" id="KW-0472">Membrane</keyword>
<proteinExistence type="predicted"/>
<dbReference type="Proteomes" id="UP000248544">
    <property type="component" value="Unassembled WGS sequence"/>
</dbReference>
<dbReference type="PROSITE" id="PS50929">
    <property type="entry name" value="ABC_TM1F"/>
    <property type="match status" value="1"/>
</dbReference>
<evidence type="ECO:0000313" key="10">
    <source>
        <dbReference type="EMBL" id="PZG38854.1"/>
    </source>
</evidence>
<keyword evidence="3" id="KW-0547">Nucleotide-binding</keyword>
<protein>
    <submittedName>
        <fullName evidence="10">Multidrug ABC transporter permease</fullName>
    </submittedName>
</protein>
<feature type="domain" description="ABC transporter" evidence="8">
    <location>
        <begin position="352"/>
        <end position="602"/>
    </location>
</feature>
<dbReference type="InterPro" id="IPR036640">
    <property type="entry name" value="ABC1_TM_sf"/>
</dbReference>
<dbReference type="GO" id="GO:0015421">
    <property type="term" value="F:ABC-type oligopeptide transporter activity"/>
    <property type="evidence" value="ECO:0007669"/>
    <property type="project" value="TreeGrafter"/>
</dbReference>